<dbReference type="Pfam" id="PF11706">
    <property type="entry name" value="zf-CGNR"/>
    <property type="match status" value="1"/>
</dbReference>
<evidence type="ECO:0000313" key="3">
    <source>
        <dbReference type="Proteomes" id="UP000292564"/>
    </source>
</evidence>
<reference evidence="2 3" key="1">
    <citation type="submission" date="2019-02" db="EMBL/GenBank/DDBJ databases">
        <title>Sequencing the genomes of 1000 actinobacteria strains.</title>
        <authorList>
            <person name="Klenk H.-P."/>
        </authorList>
    </citation>
    <scope>NUCLEOTIDE SEQUENCE [LARGE SCALE GENOMIC DNA]</scope>
    <source>
        <strain evidence="2 3">DSM 45162</strain>
    </source>
</reference>
<protein>
    <submittedName>
        <fullName evidence="2">Putative RNA-binding Zn ribbon-like protein</fullName>
    </submittedName>
</protein>
<dbReference type="RefSeq" id="WP_130510753.1">
    <property type="nucleotide sequence ID" value="NZ_SHKY01000001.1"/>
</dbReference>
<dbReference type="EMBL" id="SHKY01000001">
    <property type="protein sequence ID" value="RZU52092.1"/>
    <property type="molecule type" value="Genomic_DNA"/>
</dbReference>
<feature type="domain" description="Zinc finger CGNR" evidence="1">
    <location>
        <begin position="144"/>
        <end position="184"/>
    </location>
</feature>
<dbReference type="OrthoDB" id="123307at2"/>
<dbReference type="InterPro" id="IPR021005">
    <property type="entry name" value="Znf_CGNR"/>
</dbReference>
<dbReference type="PANTHER" id="PTHR35525">
    <property type="entry name" value="BLL6575 PROTEIN"/>
    <property type="match status" value="1"/>
</dbReference>
<gene>
    <name evidence="2" type="ORF">EV385_3933</name>
</gene>
<dbReference type="PANTHER" id="PTHR35525:SF3">
    <property type="entry name" value="BLL6575 PROTEIN"/>
    <property type="match status" value="1"/>
</dbReference>
<keyword evidence="3" id="KW-1185">Reference proteome</keyword>
<dbReference type="InterPro" id="IPR023286">
    <property type="entry name" value="ABATE_dom_sf"/>
</dbReference>
<accession>A0A4Q7ZM80</accession>
<evidence type="ECO:0000313" key="2">
    <source>
        <dbReference type="EMBL" id="RZU52092.1"/>
    </source>
</evidence>
<evidence type="ECO:0000259" key="1">
    <source>
        <dbReference type="Pfam" id="PF11706"/>
    </source>
</evidence>
<dbReference type="Gene3D" id="1.10.3300.10">
    <property type="entry name" value="Jann2411-like domain"/>
    <property type="match status" value="1"/>
</dbReference>
<sequence>MGDERDFRFEGGRPSVDFTATVGKRHRDGGFERLIDPAALGRWCTVAGLAATAPRVTPADLGRARLLREAVYRLMTARLSRSGRPATADIDVVNAWATKPPPALELRLTADGLHARPSHVTMPALLALIARDAVEVIGGADGARLRECDNPECSLLFIDTSRAGARRWCSMRTCGARDKMARYRGGH</sequence>
<dbReference type="Proteomes" id="UP000292564">
    <property type="component" value="Unassembled WGS sequence"/>
</dbReference>
<dbReference type="AlphaFoldDB" id="A0A4Q7ZM80"/>
<dbReference type="Pfam" id="PF07336">
    <property type="entry name" value="ABATE"/>
    <property type="match status" value="1"/>
</dbReference>
<dbReference type="InterPro" id="IPR010852">
    <property type="entry name" value="ABATE"/>
</dbReference>
<comment type="caution">
    <text evidence="2">The sequence shown here is derived from an EMBL/GenBank/DDBJ whole genome shotgun (WGS) entry which is preliminary data.</text>
</comment>
<dbReference type="SUPFAM" id="SSF160904">
    <property type="entry name" value="Jann2411-like"/>
    <property type="match status" value="1"/>
</dbReference>
<proteinExistence type="predicted"/>
<organism evidence="2 3">
    <name type="scientific">Krasilnikovia cinnamomea</name>
    <dbReference type="NCBI Taxonomy" id="349313"/>
    <lineage>
        <taxon>Bacteria</taxon>
        <taxon>Bacillati</taxon>
        <taxon>Actinomycetota</taxon>
        <taxon>Actinomycetes</taxon>
        <taxon>Micromonosporales</taxon>
        <taxon>Micromonosporaceae</taxon>
        <taxon>Krasilnikovia</taxon>
    </lineage>
</organism>
<name>A0A4Q7ZM80_9ACTN</name>